<gene>
    <name evidence="3" type="ORF">D3272_09485</name>
</gene>
<sequence>MRSVIAVVLTLSAISGGAFAQNAAPAEVHTGTLPQPVGTTRTQQPAGVTITGDEQRKSGNTTPGTRCQSASAEMTNGTVETCAK</sequence>
<dbReference type="AlphaFoldDB" id="A0A4Q2RD68"/>
<keyword evidence="2" id="KW-0732">Signal</keyword>
<feature type="signal peptide" evidence="2">
    <location>
        <begin position="1"/>
        <end position="20"/>
    </location>
</feature>
<reference evidence="3 4" key="1">
    <citation type="submission" date="2018-09" db="EMBL/GenBank/DDBJ databases">
        <authorList>
            <person name="Grouzdev D.S."/>
            <person name="Krutkina M.S."/>
        </authorList>
    </citation>
    <scope>NUCLEOTIDE SEQUENCE [LARGE SCALE GENOMIC DNA]</scope>
    <source>
        <strain evidence="3 4">RmlP001</strain>
    </source>
</reference>
<feature type="compositionally biased region" description="Polar residues" evidence="1">
    <location>
        <begin position="37"/>
        <end position="46"/>
    </location>
</feature>
<feature type="compositionally biased region" description="Polar residues" evidence="1">
    <location>
        <begin position="58"/>
        <end position="84"/>
    </location>
</feature>
<protein>
    <recommendedName>
        <fullName evidence="5">DUF680 domain-containing protein</fullName>
    </recommendedName>
</protein>
<dbReference type="RefSeq" id="WP_129218936.1">
    <property type="nucleotide sequence ID" value="NZ_QYBC01000007.1"/>
</dbReference>
<dbReference type="EMBL" id="QYBC01000007">
    <property type="protein sequence ID" value="RYB05187.1"/>
    <property type="molecule type" value="Genomic_DNA"/>
</dbReference>
<organism evidence="3 4">
    <name type="scientific">Lichenibacterium ramalinae</name>
    <dbReference type="NCBI Taxonomy" id="2316527"/>
    <lineage>
        <taxon>Bacteria</taxon>
        <taxon>Pseudomonadati</taxon>
        <taxon>Pseudomonadota</taxon>
        <taxon>Alphaproteobacteria</taxon>
        <taxon>Hyphomicrobiales</taxon>
        <taxon>Lichenihabitantaceae</taxon>
        <taxon>Lichenibacterium</taxon>
    </lineage>
</organism>
<feature type="chain" id="PRO_5020945428" description="DUF680 domain-containing protein" evidence="2">
    <location>
        <begin position="21"/>
        <end position="84"/>
    </location>
</feature>
<feature type="region of interest" description="Disordered" evidence="1">
    <location>
        <begin position="31"/>
        <end position="84"/>
    </location>
</feature>
<reference evidence="3 4" key="2">
    <citation type="submission" date="2019-02" db="EMBL/GenBank/DDBJ databases">
        <title>'Lichenibacterium ramalinii' gen. nov. sp. nov., 'Lichenibacterium minor' gen. nov. sp. nov.</title>
        <authorList>
            <person name="Pankratov T."/>
        </authorList>
    </citation>
    <scope>NUCLEOTIDE SEQUENCE [LARGE SCALE GENOMIC DNA]</scope>
    <source>
        <strain evidence="3 4">RmlP001</strain>
    </source>
</reference>
<name>A0A4Q2RD68_9HYPH</name>
<accession>A0A4Q2RD68</accession>
<evidence type="ECO:0000313" key="4">
    <source>
        <dbReference type="Proteomes" id="UP000289411"/>
    </source>
</evidence>
<comment type="caution">
    <text evidence="3">The sequence shown here is derived from an EMBL/GenBank/DDBJ whole genome shotgun (WGS) entry which is preliminary data.</text>
</comment>
<keyword evidence="4" id="KW-1185">Reference proteome</keyword>
<evidence type="ECO:0000313" key="3">
    <source>
        <dbReference type="EMBL" id="RYB05187.1"/>
    </source>
</evidence>
<evidence type="ECO:0000256" key="2">
    <source>
        <dbReference type="SAM" id="SignalP"/>
    </source>
</evidence>
<evidence type="ECO:0008006" key="5">
    <source>
        <dbReference type="Google" id="ProtNLM"/>
    </source>
</evidence>
<proteinExistence type="predicted"/>
<dbReference type="Proteomes" id="UP000289411">
    <property type="component" value="Unassembled WGS sequence"/>
</dbReference>
<evidence type="ECO:0000256" key="1">
    <source>
        <dbReference type="SAM" id="MobiDB-lite"/>
    </source>
</evidence>
<dbReference type="OrthoDB" id="9877755at2"/>